<proteinExistence type="predicted"/>
<protein>
    <submittedName>
        <fullName evidence="1">Uncharacterized protein</fullName>
    </submittedName>
</protein>
<accession>A0AAV7W9R0</accession>
<reference evidence="1" key="1">
    <citation type="journal article" date="2022" name="bioRxiv">
        <title>Sequencing and chromosome-scale assembly of the giantPleurodeles waltlgenome.</title>
        <authorList>
            <person name="Brown T."/>
            <person name="Elewa A."/>
            <person name="Iarovenko S."/>
            <person name="Subramanian E."/>
            <person name="Araus A.J."/>
            <person name="Petzold A."/>
            <person name="Susuki M."/>
            <person name="Suzuki K.-i.T."/>
            <person name="Hayashi T."/>
            <person name="Toyoda A."/>
            <person name="Oliveira C."/>
            <person name="Osipova E."/>
            <person name="Leigh N.D."/>
            <person name="Simon A."/>
            <person name="Yun M.H."/>
        </authorList>
    </citation>
    <scope>NUCLEOTIDE SEQUENCE</scope>
    <source>
        <strain evidence="1">20211129_DDA</strain>
        <tissue evidence="1">Liver</tissue>
    </source>
</reference>
<organism evidence="1 2">
    <name type="scientific">Pleurodeles waltl</name>
    <name type="common">Iberian ribbed newt</name>
    <dbReference type="NCBI Taxonomy" id="8319"/>
    <lineage>
        <taxon>Eukaryota</taxon>
        <taxon>Metazoa</taxon>
        <taxon>Chordata</taxon>
        <taxon>Craniata</taxon>
        <taxon>Vertebrata</taxon>
        <taxon>Euteleostomi</taxon>
        <taxon>Amphibia</taxon>
        <taxon>Batrachia</taxon>
        <taxon>Caudata</taxon>
        <taxon>Salamandroidea</taxon>
        <taxon>Salamandridae</taxon>
        <taxon>Pleurodelinae</taxon>
        <taxon>Pleurodeles</taxon>
    </lineage>
</organism>
<keyword evidence="2" id="KW-1185">Reference proteome</keyword>
<dbReference type="AlphaFoldDB" id="A0AAV7W9R0"/>
<name>A0AAV7W9R0_PLEWA</name>
<comment type="caution">
    <text evidence="1">The sequence shown here is derived from an EMBL/GenBank/DDBJ whole genome shotgun (WGS) entry which is preliminary data.</text>
</comment>
<evidence type="ECO:0000313" key="1">
    <source>
        <dbReference type="EMBL" id="KAJ1209472.1"/>
    </source>
</evidence>
<sequence length="124" mass="14912">MSAEWQQEFLAFCFDREVPALFVEMRLVDENEANNATVSETATLTSWEKFEQDTKYLHDETNTKGELSTNVFYRLLTCKIGNRIKANLAKYKERRKENKREKMFRAKYEKARQREEIEMKEIKK</sequence>
<evidence type="ECO:0000313" key="2">
    <source>
        <dbReference type="Proteomes" id="UP001066276"/>
    </source>
</evidence>
<dbReference type="Proteomes" id="UP001066276">
    <property type="component" value="Chromosome 1_2"/>
</dbReference>
<gene>
    <name evidence="1" type="ORF">NDU88_004850</name>
</gene>
<dbReference type="EMBL" id="JANPWB010000002">
    <property type="protein sequence ID" value="KAJ1209472.1"/>
    <property type="molecule type" value="Genomic_DNA"/>
</dbReference>